<accession>G0AGP6</accession>
<reference evidence="1 2" key="2">
    <citation type="journal article" date="2006" name="J. Microbiol. Methods">
        <title>Genomic flank-sequencing of plasposon insertion sites for rapid identification of functional genes.</title>
        <authorList>
            <person name="Leveau J.H."/>
            <person name="Gerards S."/>
            <person name="Fritsche K."/>
            <person name="Zondag G."/>
            <person name="van Veen J.A."/>
        </authorList>
    </citation>
    <scope>NUCLEOTIDE SEQUENCE [LARGE SCALE GENOMIC DNA]</scope>
    <source>
        <strain evidence="1 2">Ter331</strain>
    </source>
</reference>
<protein>
    <submittedName>
        <fullName evidence="1">Glycosyltransferase</fullName>
    </submittedName>
</protein>
<gene>
    <name evidence="1" type="ordered locus">CFU_1827</name>
</gene>
<dbReference type="EMBL" id="CP002745">
    <property type="protein sequence ID" value="AEK61659.1"/>
    <property type="molecule type" value="Genomic_DNA"/>
</dbReference>
<dbReference type="AlphaFoldDB" id="G0AGP6"/>
<dbReference type="KEGG" id="cfu:CFU_1827"/>
<reference evidence="1 2" key="3">
    <citation type="journal article" date="2008" name="FEMS Microbiol. Ecol.">
        <title>Identification and characterization of genes underlying chitinolysis in Collimonas fungivorans Ter331.</title>
        <authorList>
            <person name="Fritsche K."/>
            <person name="de Boer W."/>
            <person name="Gerards S."/>
            <person name="van den Berg M."/>
            <person name="van Veen J.A."/>
            <person name="Leveau J.H."/>
        </authorList>
    </citation>
    <scope>NUCLEOTIDE SEQUENCE [LARGE SCALE GENOMIC DNA]</scope>
    <source>
        <strain evidence="1 2">Ter331</strain>
    </source>
</reference>
<name>G0AGP6_COLFT</name>
<reference evidence="2" key="6">
    <citation type="submission" date="2011-05" db="EMBL/GenBank/DDBJ databases">
        <title>Complete sequence of Collimonas fungivorans Ter331.</title>
        <authorList>
            <person name="Leveau J.H."/>
        </authorList>
    </citation>
    <scope>NUCLEOTIDE SEQUENCE [LARGE SCALE GENOMIC DNA]</scope>
    <source>
        <strain evidence="2">Ter331</strain>
    </source>
</reference>
<proteinExistence type="predicted"/>
<reference evidence="1 2" key="5">
    <citation type="journal article" date="2011" name="ISME J.">
        <title>Dual transcriptional profiling of a bacterial/fungal confrontation: Collimonas fungivorans versus Aspergillus niger.</title>
        <authorList>
            <person name="Mela F."/>
            <person name="Fritsche K."/>
            <person name="de Boer W."/>
            <person name="van Veen J.A."/>
            <person name="de Graaff L.H."/>
            <person name="van den Berg M."/>
            <person name="Leveau J.H."/>
        </authorList>
    </citation>
    <scope>NUCLEOTIDE SEQUENCE [LARGE SCALE GENOMIC DNA]</scope>
    <source>
        <strain evidence="1 2">Ter331</strain>
    </source>
</reference>
<dbReference type="eggNOG" id="COG1819">
    <property type="taxonomic scope" value="Bacteria"/>
</dbReference>
<reference evidence="1 2" key="4">
    <citation type="journal article" date="2010" name="Environ. Microbiol.">
        <title>The bacterial genus Collimonas: mycophagy, weathering and other adaptive solutions to life in oligotrophic soil environments.</title>
        <authorList>
            <person name="Leveau J.H."/>
            <person name="Uroz S."/>
            <person name="de Boer W."/>
        </authorList>
    </citation>
    <scope>NUCLEOTIDE SEQUENCE [LARGE SCALE GENOMIC DNA]</scope>
    <source>
        <strain evidence="1 2">Ter331</strain>
    </source>
</reference>
<reference evidence="1 2" key="1">
    <citation type="journal article" date="2004" name="Environ. Microbiol.">
        <title>Phylogeny-function analysis of (meta)genomic libraries: screening for expression of ribosomal RNA genes by large-insert library fluorescent in situ hybridization (LIL-FISH).</title>
        <authorList>
            <person name="Leveau J.H."/>
            <person name="Gerards S."/>
            <person name="de Boer W."/>
            <person name="van Veen J.A."/>
        </authorList>
    </citation>
    <scope>NUCLEOTIDE SEQUENCE [LARGE SCALE GENOMIC DNA]</scope>
    <source>
        <strain evidence="1 2">Ter331</strain>
    </source>
</reference>
<evidence type="ECO:0000313" key="1">
    <source>
        <dbReference type="EMBL" id="AEK61659.1"/>
    </source>
</evidence>
<keyword evidence="2" id="KW-1185">Reference proteome</keyword>
<dbReference type="STRING" id="1005048.CFU_1827"/>
<dbReference type="HOGENOM" id="CLU_058209_1_0_4"/>
<sequence>MKRILLTWEIGLNTGHLVRLLPVAEQLKEQGHAVLAAVRDIPTAAAVFGPANISFVQAPILAQGRQLRHRQTGYADILLSQGWAENSVLWGLVQGWINLFRMFRPDVIVADFSPTACMAARITGVRVLLLGNGFELPPATDPLPPFPGFSWATQELAARSEAIAVETANTVIQAFKGKKLQALRDLFDPQTCLLATFPELDHYGARPNVRYIGMLRGQPKAEVITWPDEGEHRIFAYLRPDTEHVDAILGGLRESGTSVVCVAPGFDKERLNKYRSARITFTTRPVALEQLASSAHACVSYAAEGTVATFLLKGVPQLMSPRLVEGHMTAKRVVQLGAGLMVPAGATDQIVATMLDRLCRTSECTTKAMSIADRHRGFDVNAAVEEIVGFVNILTEDILPSHKLLAGISVEQESDDRR</sequence>
<dbReference type="RefSeq" id="WP_014005813.1">
    <property type="nucleotide sequence ID" value="NC_015856.1"/>
</dbReference>
<keyword evidence="1" id="KW-0808">Transferase</keyword>
<organism evidence="1 2">
    <name type="scientific">Collimonas fungivorans (strain Ter331)</name>
    <dbReference type="NCBI Taxonomy" id="1005048"/>
    <lineage>
        <taxon>Bacteria</taxon>
        <taxon>Pseudomonadati</taxon>
        <taxon>Pseudomonadota</taxon>
        <taxon>Betaproteobacteria</taxon>
        <taxon>Burkholderiales</taxon>
        <taxon>Oxalobacteraceae</taxon>
        <taxon>Collimonas</taxon>
    </lineage>
</organism>
<dbReference type="Proteomes" id="UP000008392">
    <property type="component" value="Chromosome"/>
</dbReference>
<dbReference type="GO" id="GO:0016740">
    <property type="term" value="F:transferase activity"/>
    <property type="evidence" value="ECO:0007669"/>
    <property type="project" value="UniProtKB-KW"/>
</dbReference>
<evidence type="ECO:0000313" key="2">
    <source>
        <dbReference type="Proteomes" id="UP000008392"/>
    </source>
</evidence>
<dbReference type="Gene3D" id="3.40.50.2000">
    <property type="entry name" value="Glycogen Phosphorylase B"/>
    <property type="match status" value="2"/>
</dbReference>
<dbReference type="SUPFAM" id="SSF53756">
    <property type="entry name" value="UDP-Glycosyltransferase/glycogen phosphorylase"/>
    <property type="match status" value="1"/>
</dbReference>